<name>A0ABP6ZFU5_9ACTN</name>
<comment type="caution">
    <text evidence="3">The sequence shown here is derived from an EMBL/GenBank/DDBJ whole genome shotgun (WGS) entry which is preliminary data.</text>
</comment>
<feature type="transmembrane region" description="Helical" evidence="2">
    <location>
        <begin position="26"/>
        <end position="50"/>
    </location>
</feature>
<keyword evidence="2" id="KW-0472">Membrane</keyword>
<feature type="region of interest" description="Disordered" evidence="1">
    <location>
        <begin position="87"/>
        <end position="110"/>
    </location>
</feature>
<keyword evidence="4" id="KW-1185">Reference proteome</keyword>
<protein>
    <submittedName>
        <fullName evidence="3">Uncharacterized protein</fullName>
    </submittedName>
</protein>
<keyword evidence="2" id="KW-1133">Transmembrane helix</keyword>
<evidence type="ECO:0000313" key="4">
    <source>
        <dbReference type="Proteomes" id="UP001501490"/>
    </source>
</evidence>
<reference evidence="4" key="1">
    <citation type="journal article" date="2019" name="Int. J. Syst. Evol. Microbiol.">
        <title>The Global Catalogue of Microorganisms (GCM) 10K type strain sequencing project: providing services to taxonomists for standard genome sequencing and annotation.</title>
        <authorList>
            <consortium name="The Broad Institute Genomics Platform"/>
            <consortium name="The Broad Institute Genome Sequencing Center for Infectious Disease"/>
            <person name="Wu L."/>
            <person name="Ma J."/>
        </authorList>
    </citation>
    <scope>NUCLEOTIDE SEQUENCE [LARGE SCALE GENOMIC DNA]</scope>
    <source>
        <strain evidence="4">JCM 16929</strain>
    </source>
</reference>
<dbReference type="Proteomes" id="UP001501490">
    <property type="component" value="Unassembled WGS sequence"/>
</dbReference>
<evidence type="ECO:0000256" key="1">
    <source>
        <dbReference type="SAM" id="MobiDB-lite"/>
    </source>
</evidence>
<gene>
    <name evidence="3" type="ORF">GCM10022236_07630</name>
</gene>
<evidence type="ECO:0000256" key="2">
    <source>
        <dbReference type="SAM" id="Phobius"/>
    </source>
</evidence>
<evidence type="ECO:0000313" key="3">
    <source>
        <dbReference type="EMBL" id="GAA3608346.1"/>
    </source>
</evidence>
<accession>A0ABP6ZFU5</accession>
<dbReference type="EMBL" id="BAABAB010000005">
    <property type="protein sequence ID" value="GAA3608346.1"/>
    <property type="molecule type" value="Genomic_DNA"/>
</dbReference>
<keyword evidence="2" id="KW-0812">Transmembrane</keyword>
<proteinExistence type="predicted"/>
<feature type="compositionally biased region" description="Low complexity" evidence="1">
    <location>
        <begin position="87"/>
        <end position="96"/>
    </location>
</feature>
<sequence>MGVNLLSSLVPLETLDGWPPAPPVSVVGLLLLLVGFPLLVFLIIFGISALRPAPSAYDAMQEREALWAASNAPEAVTEGRRAAIPAAEAASDAGAGKSDDAGKGGASARW</sequence>
<organism evidence="3 4">
    <name type="scientific">Microlunatus ginsengisoli</name>
    <dbReference type="NCBI Taxonomy" id="363863"/>
    <lineage>
        <taxon>Bacteria</taxon>
        <taxon>Bacillati</taxon>
        <taxon>Actinomycetota</taxon>
        <taxon>Actinomycetes</taxon>
        <taxon>Propionibacteriales</taxon>
        <taxon>Propionibacteriaceae</taxon>
        <taxon>Microlunatus</taxon>
    </lineage>
</organism>